<gene>
    <name evidence="3" type="ORF">CCMP2556_LOCUS10146</name>
    <name evidence="2" type="ORF">CCMP2556_LOCUS9930</name>
</gene>
<protein>
    <recommendedName>
        <fullName evidence="1">Peptidase S74 domain-containing protein</fullName>
    </recommendedName>
</protein>
<reference evidence="3 4" key="1">
    <citation type="submission" date="2024-02" db="EMBL/GenBank/DDBJ databases">
        <authorList>
            <person name="Chen Y."/>
            <person name="Shah S."/>
            <person name="Dougan E. K."/>
            <person name="Thang M."/>
            <person name="Chan C."/>
        </authorList>
    </citation>
    <scope>NUCLEOTIDE SEQUENCE [LARGE SCALE GENOMIC DNA]</scope>
</reference>
<dbReference type="PROSITE" id="PS51688">
    <property type="entry name" value="ICA"/>
    <property type="match status" value="1"/>
</dbReference>
<sequence length="69" mass="7812">MKGQGQSEEAEGVSWVLRQLRPVSFKFKNGPEAKYSRYGFIAQELQEVLPSVVRSVQTDGREHLAVAYQ</sequence>
<feature type="domain" description="Peptidase S74" evidence="1">
    <location>
        <begin position="1"/>
        <end position="69"/>
    </location>
</feature>
<dbReference type="EMBL" id="CAXAMN010004558">
    <property type="protein sequence ID" value="CAK9010054.1"/>
    <property type="molecule type" value="Genomic_DNA"/>
</dbReference>
<dbReference type="Proteomes" id="UP001642484">
    <property type="component" value="Unassembled WGS sequence"/>
</dbReference>
<evidence type="ECO:0000313" key="3">
    <source>
        <dbReference type="EMBL" id="CAK9010607.1"/>
    </source>
</evidence>
<evidence type="ECO:0000313" key="2">
    <source>
        <dbReference type="EMBL" id="CAK9010054.1"/>
    </source>
</evidence>
<proteinExistence type="predicted"/>
<evidence type="ECO:0000313" key="4">
    <source>
        <dbReference type="Proteomes" id="UP001642484"/>
    </source>
</evidence>
<dbReference type="EMBL" id="CAXAMN010004669">
    <property type="protein sequence ID" value="CAK9010607.1"/>
    <property type="molecule type" value="Genomic_DNA"/>
</dbReference>
<dbReference type="Pfam" id="PF13884">
    <property type="entry name" value="Peptidase_S74"/>
    <property type="match status" value="1"/>
</dbReference>
<evidence type="ECO:0000259" key="1">
    <source>
        <dbReference type="PROSITE" id="PS51688"/>
    </source>
</evidence>
<keyword evidence="4" id="KW-1185">Reference proteome</keyword>
<feature type="non-terminal residue" evidence="3">
    <location>
        <position position="69"/>
    </location>
</feature>
<name>A0ABP0J8D3_9DINO</name>
<dbReference type="InterPro" id="IPR030392">
    <property type="entry name" value="S74_ICA"/>
</dbReference>
<organism evidence="3 4">
    <name type="scientific">Durusdinium trenchii</name>
    <dbReference type="NCBI Taxonomy" id="1381693"/>
    <lineage>
        <taxon>Eukaryota</taxon>
        <taxon>Sar</taxon>
        <taxon>Alveolata</taxon>
        <taxon>Dinophyceae</taxon>
        <taxon>Suessiales</taxon>
        <taxon>Symbiodiniaceae</taxon>
        <taxon>Durusdinium</taxon>
    </lineage>
</organism>
<accession>A0ABP0J8D3</accession>
<comment type="caution">
    <text evidence="3">The sequence shown here is derived from an EMBL/GenBank/DDBJ whole genome shotgun (WGS) entry which is preliminary data.</text>
</comment>